<dbReference type="PANTHER" id="PTHR47514:SF1">
    <property type="entry name" value="TRANSKETOLASE N-TERMINAL SECTION-RELATED"/>
    <property type="match status" value="1"/>
</dbReference>
<feature type="domain" description="Transketolase N-terminal" evidence="4">
    <location>
        <begin position="44"/>
        <end position="285"/>
    </location>
</feature>
<evidence type="ECO:0000313" key="5">
    <source>
        <dbReference type="EMBL" id="MEK8028268.1"/>
    </source>
</evidence>
<proteinExistence type="inferred from homology"/>
<keyword evidence="3" id="KW-0786">Thiamine pyrophosphate</keyword>
<dbReference type="SUPFAM" id="SSF52518">
    <property type="entry name" value="Thiamin diphosphate-binding fold (THDP-binding)"/>
    <property type="match status" value="1"/>
</dbReference>
<dbReference type="EMBL" id="JBBUTF010000021">
    <property type="protein sequence ID" value="MEK8028268.1"/>
    <property type="molecule type" value="Genomic_DNA"/>
</dbReference>
<protein>
    <submittedName>
        <fullName evidence="5">Transketolase</fullName>
    </submittedName>
</protein>
<dbReference type="RefSeq" id="WP_341376053.1">
    <property type="nucleotide sequence ID" value="NZ_JBBUTF010000021.1"/>
</dbReference>
<dbReference type="Pfam" id="PF00456">
    <property type="entry name" value="Transketolase_N"/>
    <property type="match status" value="1"/>
</dbReference>
<dbReference type="Gene3D" id="3.40.50.970">
    <property type="match status" value="1"/>
</dbReference>
<gene>
    <name evidence="5" type="ORF">AACH11_20085</name>
</gene>
<evidence type="ECO:0000256" key="1">
    <source>
        <dbReference type="ARBA" id="ARBA00001964"/>
    </source>
</evidence>
<dbReference type="InterPro" id="IPR029061">
    <property type="entry name" value="THDP-binding"/>
</dbReference>
<evidence type="ECO:0000256" key="3">
    <source>
        <dbReference type="ARBA" id="ARBA00023052"/>
    </source>
</evidence>
<evidence type="ECO:0000256" key="2">
    <source>
        <dbReference type="ARBA" id="ARBA00007131"/>
    </source>
</evidence>
<evidence type="ECO:0000313" key="6">
    <source>
        <dbReference type="Proteomes" id="UP001368500"/>
    </source>
</evidence>
<sequence length="303" mass="32920">MQTTEHPAAPLRLDADALSAWRDRRQTFARADAASRKSALDRSARHLRQQVLHTIHAAGLGHVGGDLSVADILTTLFEGVMTLDPQRPDWEERDRFILSKGHCAAALYGTLAACGFFSAERLAHFAADLSPLNGHPNRNKIPGVETNTGPLGHGLPVGVGCATAAQMAGQAWRTYVVLGDGELQEGSNWEAAMYAAHRKLDNLVAIVDRNRLQQGLPTEETNTLEPLADKWRAFGWQVHEVDGHDTAALYEAFTTPHPGQPRAVIAHTVKGKGVSFMENGVEWHHKVPSDAQYQAALAELGEA</sequence>
<dbReference type="Proteomes" id="UP001368500">
    <property type="component" value="Unassembled WGS sequence"/>
</dbReference>
<name>A0ABU9BEA9_9BURK</name>
<comment type="caution">
    <text evidence="5">The sequence shown here is derived from an EMBL/GenBank/DDBJ whole genome shotgun (WGS) entry which is preliminary data.</text>
</comment>
<keyword evidence="6" id="KW-1185">Reference proteome</keyword>
<evidence type="ECO:0000259" key="4">
    <source>
        <dbReference type="Pfam" id="PF00456"/>
    </source>
</evidence>
<accession>A0ABU9BEA9</accession>
<dbReference type="PANTHER" id="PTHR47514">
    <property type="entry name" value="TRANSKETOLASE N-TERMINAL SECTION-RELATED"/>
    <property type="match status" value="1"/>
</dbReference>
<organism evidence="5 6">
    <name type="scientific">Pseudaquabacterium rugosum</name>
    <dbReference type="NCBI Taxonomy" id="2984194"/>
    <lineage>
        <taxon>Bacteria</taxon>
        <taxon>Pseudomonadati</taxon>
        <taxon>Pseudomonadota</taxon>
        <taxon>Betaproteobacteria</taxon>
        <taxon>Burkholderiales</taxon>
        <taxon>Sphaerotilaceae</taxon>
        <taxon>Pseudaquabacterium</taxon>
    </lineage>
</organism>
<dbReference type="CDD" id="cd02012">
    <property type="entry name" value="TPP_TK"/>
    <property type="match status" value="1"/>
</dbReference>
<reference evidence="5 6" key="1">
    <citation type="submission" date="2024-04" db="EMBL/GenBank/DDBJ databases">
        <title>Novel species of the genus Ideonella isolated from streams.</title>
        <authorList>
            <person name="Lu H."/>
        </authorList>
    </citation>
    <scope>NUCLEOTIDE SEQUENCE [LARGE SCALE GENOMIC DNA]</scope>
    <source>
        <strain evidence="5 6">BYS139W</strain>
    </source>
</reference>
<dbReference type="InterPro" id="IPR005474">
    <property type="entry name" value="Transketolase_N"/>
</dbReference>
<comment type="cofactor">
    <cofactor evidence="1">
        <name>thiamine diphosphate</name>
        <dbReference type="ChEBI" id="CHEBI:58937"/>
    </cofactor>
</comment>
<comment type="similarity">
    <text evidence="2">Belongs to the transketolase family.</text>
</comment>